<proteinExistence type="predicted"/>
<dbReference type="PANTHER" id="PTHR45749:SF21">
    <property type="entry name" value="DUF4371 DOMAIN-CONTAINING PROTEIN"/>
    <property type="match status" value="1"/>
</dbReference>
<evidence type="ECO:0000313" key="4">
    <source>
        <dbReference type="Proteomes" id="UP001314229"/>
    </source>
</evidence>
<protein>
    <submittedName>
        <fullName evidence="3">Zinc finger MYM-type protein 1</fullName>
    </submittedName>
</protein>
<dbReference type="SMART" id="SM00597">
    <property type="entry name" value="ZnF_TTF"/>
    <property type="match status" value="1"/>
</dbReference>
<comment type="caution">
    <text evidence="3">The sequence shown here is derived from an EMBL/GenBank/DDBJ whole genome shotgun (WGS) entry which is preliminary data.</text>
</comment>
<reference evidence="3 4" key="1">
    <citation type="submission" date="2024-01" db="EMBL/GenBank/DDBJ databases">
        <authorList>
            <person name="Alioto T."/>
            <person name="Alioto T."/>
            <person name="Gomez Garrido J."/>
        </authorList>
    </citation>
    <scope>NUCLEOTIDE SEQUENCE [LARGE SCALE GENOMIC DNA]</scope>
</reference>
<evidence type="ECO:0000256" key="1">
    <source>
        <dbReference type="SAM" id="MobiDB-lite"/>
    </source>
</evidence>
<dbReference type="InterPro" id="IPR006580">
    <property type="entry name" value="Znf_TTF"/>
</dbReference>
<evidence type="ECO:0000313" key="3">
    <source>
        <dbReference type="EMBL" id="CAK6975311.1"/>
    </source>
</evidence>
<sequence length="339" mass="37834">MAEKARNYTVGIPAAWQQEHRRSRGAPTEEQWELQPRSEESEPPALPPTASELGSPGAESPSLHSQQQCGLPEDLGVDKPVQVRLKQFPKKQQHNNDCTRSFSANWYNERDWLEYSQQADTAFCFPCRKFGGTDSVFTRTGYTNWKHANDKVTGFSRHSNSKEHQACMASWKEKEMQCNTGSEISTMVNFDQLAQNRLYGSAIVDIIEFLVSNEPPLLGDVDSVDSRDEAGSGLFLSLFDYTLRQNQELAKAFGTIPKNVTYTSHECIYSCALCRQGLQSAREAVINADKCDALSLTNVVLDELSNAGLDANKILSQCNDRASVVSGREGDMQKLYKIS</sequence>
<name>A0AAV1PUG7_SCOSC</name>
<feature type="domain" description="TTF-type" evidence="2">
    <location>
        <begin position="98"/>
        <end position="183"/>
    </location>
</feature>
<organism evidence="3 4">
    <name type="scientific">Scomber scombrus</name>
    <name type="common">Atlantic mackerel</name>
    <name type="synonym">Scomber vernalis</name>
    <dbReference type="NCBI Taxonomy" id="13677"/>
    <lineage>
        <taxon>Eukaryota</taxon>
        <taxon>Metazoa</taxon>
        <taxon>Chordata</taxon>
        <taxon>Craniata</taxon>
        <taxon>Vertebrata</taxon>
        <taxon>Euteleostomi</taxon>
        <taxon>Actinopterygii</taxon>
        <taxon>Neopterygii</taxon>
        <taxon>Teleostei</taxon>
        <taxon>Neoteleostei</taxon>
        <taxon>Acanthomorphata</taxon>
        <taxon>Pelagiaria</taxon>
        <taxon>Scombriformes</taxon>
        <taxon>Scombridae</taxon>
        <taxon>Scomber</taxon>
    </lineage>
</organism>
<evidence type="ECO:0000259" key="2">
    <source>
        <dbReference type="SMART" id="SM00597"/>
    </source>
</evidence>
<keyword evidence="4" id="KW-1185">Reference proteome</keyword>
<dbReference type="Proteomes" id="UP001314229">
    <property type="component" value="Unassembled WGS sequence"/>
</dbReference>
<dbReference type="EMBL" id="CAWUFR010000294">
    <property type="protein sequence ID" value="CAK6975311.1"/>
    <property type="molecule type" value="Genomic_DNA"/>
</dbReference>
<accession>A0AAV1PUG7</accession>
<feature type="region of interest" description="Disordered" evidence="1">
    <location>
        <begin position="1"/>
        <end position="74"/>
    </location>
</feature>
<dbReference type="PANTHER" id="PTHR45749">
    <property type="match status" value="1"/>
</dbReference>
<dbReference type="AlphaFoldDB" id="A0AAV1PUG7"/>
<gene>
    <name evidence="3" type="ORF">FSCOSCO3_A012273</name>
</gene>